<dbReference type="OrthoDB" id="9096701at2"/>
<dbReference type="EMBL" id="SPVF01000265">
    <property type="protein sequence ID" value="TFW11372.1"/>
    <property type="molecule type" value="Genomic_DNA"/>
</dbReference>
<evidence type="ECO:0000313" key="3">
    <source>
        <dbReference type="Proteomes" id="UP000298438"/>
    </source>
</evidence>
<reference evidence="2 3" key="1">
    <citation type="submission" date="2019-03" db="EMBL/GenBank/DDBJ databases">
        <title>Draft Genome Sequence of Massilia arenosa sp. nov., a Novel Massilia Species Isolated from a Sandy-loam Maize Soil.</title>
        <authorList>
            <person name="Raths R."/>
            <person name="Peta V."/>
            <person name="Bucking H."/>
        </authorList>
    </citation>
    <scope>NUCLEOTIDE SEQUENCE [LARGE SCALE GENOMIC DNA]</scope>
    <source>
        <strain evidence="2 3">MC02</strain>
    </source>
</reference>
<evidence type="ECO:0000256" key="1">
    <source>
        <dbReference type="SAM" id="Phobius"/>
    </source>
</evidence>
<accession>A0A4Y9RR33</accession>
<keyword evidence="1" id="KW-1133">Transmembrane helix</keyword>
<evidence type="ECO:0000313" key="2">
    <source>
        <dbReference type="EMBL" id="TFW11372.1"/>
    </source>
</evidence>
<keyword evidence="3" id="KW-1185">Reference proteome</keyword>
<dbReference type="AlphaFoldDB" id="A0A4Y9RR33"/>
<name>A0A4Y9RR33_9BURK</name>
<keyword evidence="1" id="KW-0472">Membrane</keyword>
<organism evidence="2 3">
    <name type="scientific">Zemynaea arenosa</name>
    <dbReference type="NCBI Taxonomy" id="2561931"/>
    <lineage>
        <taxon>Bacteria</taxon>
        <taxon>Pseudomonadati</taxon>
        <taxon>Pseudomonadota</taxon>
        <taxon>Betaproteobacteria</taxon>
        <taxon>Burkholderiales</taxon>
        <taxon>Oxalobacteraceae</taxon>
        <taxon>Telluria group</taxon>
        <taxon>Zemynaea</taxon>
    </lineage>
</organism>
<keyword evidence="1" id="KW-0812">Transmembrane</keyword>
<feature type="transmembrane region" description="Helical" evidence="1">
    <location>
        <begin position="20"/>
        <end position="42"/>
    </location>
</feature>
<comment type="caution">
    <text evidence="2">The sequence shown here is derived from an EMBL/GenBank/DDBJ whole genome shotgun (WGS) entry which is preliminary data.</text>
</comment>
<proteinExistence type="predicted"/>
<evidence type="ECO:0008006" key="4">
    <source>
        <dbReference type="Google" id="ProtNLM"/>
    </source>
</evidence>
<gene>
    <name evidence="2" type="ORF">E4L96_21840</name>
</gene>
<dbReference type="Proteomes" id="UP000298438">
    <property type="component" value="Unassembled WGS sequence"/>
</dbReference>
<sequence length="188" mass="20013">MKALNFASVGLRLRVAASTLGPVATIGLVVLVLSALALGWLVPRRLALADQNRVALAAAALPPPAIKTIAPPATANDNLVLFYKSLGERRYAELQVRTLFGLAAKTGLTLRQGEYKSGYDRAAGVATYQIMLPVKGSYKAVWQFAMLALSAIPFASLDDISFKREAIGDAAVEARLRFTLYLAPGGQP</sequence>
<protein>
    <recommendedName>
        <fullName evidence="4">Transmembrane protein</fullName>
    </recommendedName>
</protein>